<evidence type="ECO:0000313" key="3">
    <source>
        <dbReference type="Proteomes" id="UP000612362"/>
    </source>
</evidence>
<reference evidence="2" key="1">
    <citation type="submission" date="2020-10" db="EMBL/GenBank/DDBJ databases">
        <title>Taxonomic study of unclassified bacteria belonging to the class Ktedonobacteria.</title>
        <authorList>
            <person name="Yabe S."/>
            <person name="Wang C.M."/>
            <person name="Zheng Y."/>
            <person name="Sakai Y."/>
            <person name="Cavaletti L."/>
            <person name="Monciardini P."/>
            <person name="Donadio S."/>
        </authorList>
    </citation>
    <scope>NUCLEOTIDE SEQUENCE</scope>
    <source>
        <strain evidence="2">SOSP1-1</strain>
    </source>
</reference>
<evidence type="ECO:0000313" key="2">
    <source>
        <dbReference type="EMBL" id="GHO45514.1"/>
    </source>
</evidence>
<dbReference type="Proteomes" id="UP000612362">
    <property type="component" value="Unassembled WGS sequence"/>
</dbReference>
<keyword evidence="1" id="KW-0472">Membrane</keyword>
<accession>A0A8J3I506</accession>
<keyword evidence="3" id="KW-1185">Reference proteome</keyword>
<protein>
    <recommendedName>
        <fullName evidence="4">DUF3592 domain-containing protein</fullName>
    </recommendedName>
</protein>
<proteinExistence type="predicted"/>
<organism evidence="2 3">
    <name type="scientific">Ktedonospora formicarum</name>
    <dbReference type="NCBI Taxonomy" id="2778364"/>
    <lineage>
        <taxon>Bacteria</taxon>
        <taxon>Bacillati</taxon>
        <taxon>Chloroflexota</taxon>
        <taxon>Ktedonobacteria</taxon>
        <taxon>Ktedonobacterales</taxon>
        <taxon>Ktedonobacteraceae</taxon>
        <taxon>Ktedonospora</taxon>
    </lineage>
</organism>
<name>A0A8J3I506_9CHLR</name>
<sequence>MSPALPEEQFLQLIPLIVFLLIMLLTLFALSSLIWGLRGAIHLTLLRQHGYRTVGDVIRVHAAPARTKTQYYTVPTVTFTAPDGRLITFKSVRLDNYRVGNRVDVIYLPGTPSIAEIPGASISSGPHPTYLQLMLYGGLSFPAFAYASFQILLKVIN</sequence>
<gene>
    <name evidence="2" type="ORF">KSX_36770</name>
</gene>
<keyword evidence="1" id="KW-1133">Transmembrane helix</keyword>
<feature type="transmembrane region" description="Helical" evidence="1">
    <location>
        <begin position="12"/>
        <end position="37"/>
    </location>
</feature>
<feature type="transmembrane region" description="Helical" evidence="1">
    <location>
        <begin position="133"/>
        <end position="153"/>
    </location>
</feature>
<comment type="caution">
    <text evidence="2">The sequence shown here is derived from an EMBL/GenBank/DDBJ whole genome shotgun (WGS) entry which is preliminary data.</text>
</comment>
<dbReference type="AlphaFoldDB" id="A0A8J3I506"/>
<evidence type="ECO:0000256" key="1">
    <source>
        <dbReference type="SAM" id="Phobius"/>
    </source>
</evidence>
<evidence type="ECO:0008006" key="4">
    <source>
        <dbReference type="Google" id="ProtNLM"/>
    </source>
</evidence>
<dbReference type="EMBL" id="BNJF01000001">
    <property type="protein sequence ID" value="GHO45514.1"/>
    <property type="molecule type" value="Genomic_DNA"/>
</dbReference>
<keyword evidence="1" id="KW-0812">Transmembrane</keyword>
<dbReference type="RefSeq" id="WP_220194842.1">
    <property type="nucleotide sequence ID" value="NZ_BNJF01000001.1"/>
</dbReference>